<dbReference type="Pfam" id="PF01266">
    <property type="entry name" value="DAO"/>
    <property type="match status" value="1"/>
</dbReference>
<dbReference type="GO" id="GO:0050660">
    <property type="term" value="F:flavin adenine dinucleotide binding"/>
    <property type="evidence" value="ECO:0007669"/>
    <property type="project" value="InterPro"/>
</dbReference>
<dbReference type="AlphaFoldDB" id="A0A1C7MLM7"/>
<dbReference type="InterPro" id="IPR045170">
    <property type="entry name" value="MTOX"/>
</dbReference>
<dbReference type="Gene3D" id="3.50.50.60">
    <property type="entry name" value="FAD/NAD(P)-binding domain"/>
    <property type="match status" value="1"/>
</dbReference>
<organism evidence="7 8">
    <name type="scientific">Grifola frondosa</name>
    <name type="common">Maitake</name>
    <name type="synonym">Polyporus frondosus</name>
    <dbReference type="NCBI Taxonomy" id="5627"/>
    <lineage>
        <taxon>Eukaryota</taxon>
        <taxon>Fungi</taxon>
        <taxon>Dikarya</taxon>
        <taxon>Basidiomycota</taxon>
        <taxon>Agaricomycotina</taxon>
        <taxon>Agaricomycetes</taxon>
        <taxon>Polyporales</taxon>
        <taxon>Grifolaceae</taxon>
        <taxon>Grifola</taxon>
    </lineage>
</organism>
<name>A0A1C7MLM7_GRIFR</name>
<accession>A0A1C7MLM7</accession>
<dbReference type="Gene3D" id="3.30.9.10">
    <property type="entry name" value="D-Amino Acid Oxidase, subunit A, domain 2"/>
    <property type="match status" value="1"/>
</dbReference>
<gene>
    <name evidence="7" type="ORF">A0H81_02557</name>
</gene>
<keyword evidence="8" id="KW-1185">Reference proteome</keyword>
<evidence type="ECO:0000256" key="1">
    <source>
        <dbReference type="ARBA" id="ARBA00001974"/>
    </source>
</evidence>
<comment type="similarity">
    <text evidence="2">Belongs to the MSOX/MTOX family.</text>
</comment>
<feature type="domain" description="FAD dependent oxidoreductase" evidence="6">
    <location>
        <begin position="6"/>
        <end position="252"/>
    </location>
</feature>
<sequence>MSGTYDVVVIGGGPMGLATAYECAKANKLKVLVLEKSVFFNQSGSAGDLVRMFRTAYTEDFMATLAYQSRPLWDDLEAAAGTPLRHMTGLLNFGDPNYGEGTPEGTLKGPIPNLKKYGLKYTMLTKDDIETQYPFQNLPDRWEGIDMPDNGTINVSLLMRSLFRLCEKLGVDLVQYAAVQAIRPDQSDLSSWFVEGLQSTDKGDTLAPKHFSFKTHKVAITCGAFVNHVLYPSFGFTLDVDIWEMVYQYYSIDPKVSFPKMWFHFANDTPPVSGGKPISNLFYGFPSVSWGPPNLARIAVDTATQVIKDPVDRSHSNIAEQDLENTRQWVAKHIVGISPDPVPVFIGEILQTNVYDNMTREEHRSVYGGLGHEIRATYRTDFEAAFGGWGTNEFDISQFKMDRGGGQIIHMGAVDRMRDLASGRIGSSLRR</sequence>
<dbReference type="Proteomes" id="UP000092993">
    <property type="component" value="Unassembled WGS sequence"/>
</dbReference>
<evidence type="ECO:0000256" key="2">
    <source>
        <dbReference type="ARBA" id="ARBA00010989"/>
    </source>
</evidence>
<evidence type="ECO:0000256" key="5">
    <source>
        <dbReference type="ARBA" id="ARBA00023002"/>
    </source>
</evidence>
<comment type="caution">
    <text evidence="7">The sequence shown here is derived from an EMBL/GenBank/DDBJ whole genome shotgun (WGS) entry which is preliminary data.</text>
</comment>
<evidence type="ECO:0000313" key="8">
    <source>
        <dbReference type="Proteomes" id="UP000092993"/>
    </source>
</evidence>
<dbReference type="InterPro" id="IPR006076">
    <property type="entry name" value="FAD-dep_OxRdtase"/>
</dbReference>
<keyword evidence="5" id="KW-0560">Oxidoreductase</keyword>
<evidence type="ECO:0000313" key="7">
    <source>
        <dbReference type="EMBL" id="OBZ77765.1"/>
    </source>
</evidence>
<protein>
    <recommendedName>
        <fullName evidence="6">FAD dependent oxidoreductase domain-containing protein</fullName>
    </recommendedName>
</protein>
<proteinExistence type="inferred from homology"/>
<reference evidence="7 8" key="1">
    <citation type="submission" date="2016-03" db="EMBL/GenBank/DDBJ databases">
        <title>Whole genome sequencing of Grifola frondosa 9006-11.</title>
        <authorList>
            <person name="Min B."/>
            <person name="Park H."/>
            <person name="Kim J.-G."/>
            <person name="Cho H."/>
            <person name="Oh Y.-L."/>
            <person name="Kong W.-S."/>
            <person name="Choi I.-G."/>
        </authorList>
    </citation>
    <scope>NUCLEOTIDE SEQUENCE [LARGE SCALE GENOMIC DNA]</scope>
    <source>
        <strain evidence="7 8">9006-11</strain>
    </source>
</reference>
<dbReference type="OrthoDB" id="2219495at2759"/>
<dbReference type="GO" id="GO:0008115">
    <property type="term" value="F:sarcosine oxidase activity"/>
    <property type="evidence" value="ECO:0007669"/>
    <property type="project" value="TreeGrafter"/>
</dbReference>
<keyword evidence="3" id="KW-0285">Flavoprotein</keyword>
<dbReference type="InterPro" id="IPR036188">
    <property type="entry name" value="FAD/NAD-bd_sf"/>
</dbReference>
<keyword evidence="4" id="KW-0274">FAD</keyword>
<evidence type="ECO:0000256" key="4">
    <source>
        <dbReference type="ARBA" id="ARBA00022827"/>
    </source>
</evidence>
<comment type="cofactor">
    <cofactor evidence="1">
        <name>FAD</name>
        <dbReference type="ChEBI" id="CHEBI:57692"/>
    </cofactor>
</comment>
<evidence type="ECO:0000259" key="6">
    <source>
        <dbReference type="Pfam" id="PF01266"/>
    </source>
</evidence>
<dbReference type="EMBL" id="LUGG01000002">
    <property type="protein sequence ID" value="OBZ77765.1"/>
    <property type="molecule type" value="Genomic_DNA"/>
</dbReference>
<dbReference type="SUPFAM" id="SSF51905">
    <property type="entry name" value="FAD/NAD(P)-binding domain"/>
    <property type="match status" value="1"/>
</dbReference>
<dbReference type="PANTHER" id="PTHR10961">
    <property type="entry name" value="PEROXISOMAL SARCOSINE OXIDASE"/>
    <property type="match status" value="1"/>
</dbReference>
<dbReference type="STRING" id="5627.A0A1C7MLM7"/>
<evidence type="ECO:0000256" key="3">
    <source>
        <dbReference type="ARBA" id="ARBA00022630"/>
    </source>
</evidence>
<dbReference type="PANTHER" id="PTHR10961:SF7">
    <property type="entry name" value="FAD DEPENDENT OXIDOREDUCTASE DOMAIN-CONTAINING PROTEIN"/>
    <property type="match status" value="1"/>
</dbReference>
<dbReference type="OMA" id="FPSMWFQ"/>